<dbReference type="Proteomes" id="UP000051326">
    <property type="component" value="Unassembled WGS sequence"/>
</dbReference>
<dbReference type="GO" id="GO:0005829">
    <property type="term" value="C:cytosol"/>
    <property type="evidence" value="ECO:0007669"/>
    <property type="project" value="TreeGrafter"/>
</dbReference>
<name>A0A0P1HKG5_9RHOB</name>
<dbReference type="InterPro" id="IPR012347">
    <property type="entry name" value="Ferritin-like"/>
</dbReference>
<dbReference type="GO" id="GO:0097266">
    <property type="term" value="F:phenylacetyl-CoA 1,2-epoxidase activity"/>
    <property type="evidence" value="ECO:0007669"/>
    <property type="project" value="UniProtKB-EC"/>
</dbReference>
<proteinExistence type="predicted"/>
<dbReference type="RefSeq" id="WP_058285223.1">
    <property type="nucleotide sequence ID" value="NZ_CP081044.1"/>
</dbReference>
<dbReference type="AlphaFoldDB" id="A0A0P1HKG5"/>
<dbReference type="EC" id="1.14.13.149" evidence="1"/>
<dbReference type="InterPro" id="IPR052703">
    <property type="entry name" value="Aromatic_CoA_ox/epox"/>
</dbReference>
<reference evidence="1 2" key="1">
    <citation type="submission" date="2015-09" db="EMBL/GenBank/DDBJ databases">
        <authorList>
            <consortium name="Swine Surveillance"/>
        </authorList>
    </citation>
    <scope>NUCLEOTIDE SEQUENCE [LARGE SCALE GENOMIC DNA]</scope>
    <source>
        <strain evidence="1 2">CECT 8399</strain>
    </source>
</reference>
<dbReference type="STRING" id="1396826.PHA8399_01179"/>
<dbReference type="PANTHER" id="PTHR30458:SF0">
    <property type="entry name" value="1,2-PHENYLACETYL-COA EPOXIDASE, SUBUNIT C"/>
    <property type="match status" value="1"/>
</dbReference>
<dbReference type="Pfam" id="PF05138">
    <property type="entry name" value="PaaA_PaaC"/>
    <property type="match status" value="1"/>
</dbReference>
<dbReference type="PANTHER" id="PTHR30458">
    <property type="entry name" value="PHENYLACETIC ACID DEGRADATION PROTEIN PAA"/>
    <property type="match status" value="1"/>
</dbReference>
<protein>
    <submittedName>
        <fullName evidence="1">1,2-phenylacetyl-CoA epoxidase, subunit A</fullName>
        <ecNumber evidence="1">1.14.13.149</ecNumber>
    </submittedName>
</protein>
<dbReference type="GO" id="GO:0010124">
    <property type="term" value="P:phenylacetate catabolic process"/>
    <property type="evidence" value="ECO:0007669"/>
    <property type="project" value="InterPro"/>
</dbReference>
<keyword evidence="1" id="KW-0560">Oxidoreductase</keyword>
<sequence length="253" mass="28018">MSEEMSITSYLAQGGVLTNPSNVPPRYRAELMKLMATFVDSELAGAAGFADIINEGPGIKARIAAARIVLEKTDHAEKVLRIMGDFGADTERYADHHPWTARLEREADIGQSRTKHDMRLAVFNYPLEGWADAVVMNFLMGRAVVLQLEELSHVSYQPLAEAFRAILPVETRHAELAEEGLMVLVEAQGPDGLQELVDYWWPRVAASFGQEDSEKFEGLKAMGLRRTPNADLKARWQQDAADILDKAGLKPAA</sequence>
<accession>A0A0P1HKG5</accession>
<evidence type="ECO:0000313" key="2">
    <source>
        <dbReference type="Proteomes" id="UP000051326"/>
    </source>
</evidence>
<organism evidence="1 2">
    <name type="scientific">Leisingera aquaemixtae</name>
    <dbReference type="NCBI Taxonomy" id="1396826"/>
    <lineage>
        <taxon>Bacteria</taxon>
        <taxon>Pseudomonadati</taxon>
        <taxon>Pseudomonadota</taxon>
        <taxon>Alphaproteobacteria</taxon>
        <taxon>Rhodobacterales</taxon>
        <taxon>Roseobacteraceae</taxon>
        <taxon>Leisingera</taxon>
    </lineage>
</organism>
<dbReference type="EMBL" id="CYSR01000010">
    <property type="protein sequence ID" value="CUH99063.1"/>
    <property type="molecule type" value="Genomic_DNA"/>
</dbReference>
<evidence type="ECO:0000313" key="1">
    <source>
        <dbReference type="EMBL" id="CUH99063.1"/>
    </source>
</evidence>
<gene>
    <name evidence="1" type="primary">paaA_1</name>
    <name evidence="1" type="ORF">PHA8399_01179</name>
</gene>
<dbReference type="Gene3D" id="1.20.1260.10">
    <property type="match status" value="1"/>
</dbReference>
<dbReference type="InterPro" id="IPR009078">
    <property type="entry name" value="Ferritin-like_SF"/>
</dbReference>
<dbReference type="InterPro" id="IPR007814">
    <property type="entry name" value="PaaA_PaaC"/>
</dbReference>
<dbReference type="SUPFAM" id="SSF47240">
    <property type="entry name" value="Ferritin-like"/>
    <property type="match status" value="1"/>
</dbReference>